<dbReference type="SUPFAM" id="SSF58069">
    <property type="entry name" value="Virus ectodomain"/>
    <property type="match status" value="1"/>
</dbReference>
<organism evidence="2 3">
    <name type="scientific">Pardalotus punctatus</name>
    <name type="common">spotted pardalote</name>
    <dbReference type="NCBI Taxonomy" id="254575"/>
    <lineage>
        <taxon>Eukaryota</taxon>
        <taxon>Metazoa</taxon>
        <taxon>Chordata</taxon>
        <taxon>Craniata</taxon>
        <taxon>Vertebrata</taxon>
        <taxon>Euteleostomi</taxon>
        <taxon>Archelosauria</taxon>
        <taxon>Archosauria</taxon>
        <taxon>Dinosauria</taxon>
        <taxon>Saurischia</taxon>
        <taxon>Theropoda</taxon>
        <taxon>Coelurosauria</taxon>
        <taxon>Aves</taxon>
        <taxon>Neognathae</taxon>
        <taxon>Neoaves</taxon>
        <taxon>Telluraves</taxon>
        <taxon>Australaves</taxon>
        <taxon>Passeriformes</taxon>
        <taxon>Meliphagoidea</taxon>
        <taxon>Pardalotidae</taxon>
        <taxon>Pardalotus</taxon>
    </lineage>
</organism>
<evidence type="ECO:0000313" key="2">
    <source>
        <dbReference type="EMBL" id="NXU15018.1"/>
    </source>
</evidence>
<evidence type="ECO:0000313" key="3">
    <source>
        <dbReference type="Proteomes" id="UP000570592"/>
    </source>
</evidence>
<sequence>LERAAVNISAILEHIEHQTSDTISSLQEEIRYLSRVVFQNRMALSFLLATQGGVCT</sequence>
<gene>
    <name evidence="2" type="primary">Ervv1</name>
    <name evidence="2" type="ORF">PARPUN_R14968</name>
</gene>
<dbReference type="PANTHER" id="PTHR10424">
    <property type="entry name" value="VIRAL ENVELOPE PROTEIN"/>
    <property type="match status" value="1"/>
</dbReference>
<dbReference type="Pfam" id="PF00429">
    <property type="entry name" value="TLV_coat"/>
    <property type="match status" value="1"/>
</dbReference>
<dbReference type="PANTHER" id="PTHR10424:SF73">
    <property type="entry name" value="ENDOGENOUS RETROVIRUS GROUP FC1 ENV POLYPROTEIN-RELATED"/>
    <property type="match status" value="1"/>
</dbReference>
<dbReference type="EMBL" id="VZTX01017818">
    <property type="protein sequence ID" value="NXU15018.1"/>
    <property type="molecule type" value="Genomic_DNA"/>
</dbReference>
<dbReference type="Gene3D" id="1.10.287.210">
    <property type="match status" value="1"/>
</dbReference>
<feature type="non-terminal residue" evidence="2">
    <location>
        <position position="1"/>
    </location>
</feature>
<accession>A0A7L3ICR3</accession>
<dbReference type="InterPro" id="IPR018154">
    <property type="entry name" value="TLV/ENV_coat_polyprotein"/>
</dbReference>
<name>A0A7L3ICR3_9PASS</name>
<dbReference type="Proteomes" id="UP000570592">
    <property type="component" value="Unassembled WGS sequence"/>
</dbReference>
<keyword evidence="1" id="KW-1015">Disulfide bond</keyword>
<feature type="non-terminal residue" evidence="2">
    <location>
        <position position="56"/>
    </location>
</feature>
<comment type="caution">
    <text evidence="2">The sequence shown here is derived from an EMBL/GenBank/DDBJ whole genome shotgun (WGS) entry which is preliminary data.</text>
</comment>
<proteinExistence type="predicted"/>
<dbReference type="AlphaFoldDB" id="A0A7L3ICR3"/>
<evidence type="ECO:0000256" key="1">
    <source>
        <dbReference type="ARBA" id="ARBA00023157"/>
    </source>
</evidence>
<reference evidence="2 3" key="1">
    <citation type="submission" date="2019-09" db="EMBL/GenBank/DDBJ databases">
        <title>Bird 10,000 Genomes (B10K) Project - Family phase.</title>
        <authorList>
            <person name="Zhang G."/>
        </authorList>
    </citation>
    <scope>NUCLEOTIDE SEQUENCE [LARGE SCALE GENOMIC DNA]</scope>
    <source>
        <strain evidence="2">B10K-DU-029-51</strain>
    </source>
</reference>
<protein>
    <submittedName>
        <fullName evidence="2">ERVV1 protein</fullName>
    </submittedName>
</protein>
<keyword evidence="3" id="KW-1185">Reference proteome</keyword>